<evidence type="ECO:0000313" key="2">
    <source>
        <dbReference type="EMBL" id="RIA78968.1"/>
    </source>
</evidence>
<gene>
    <name evidence="2" type="ORF">C1645_746211</name>
</gene>
<reference evidence="2 3" key="1">
    <citation type="submission" date="2018-06" db="EMBL/GenBank/DDBJ databases">
        <title>Comparative genomics reveals the genomic features of Rhizophagus irregularis, R. cerebriforme, R. diaphanum and Gigaspora rosea, and their symbiotic lifestyle signature.</title>
        <authorList>
            <person name="Morin E."/>
            <person name="San Clemente H."/>
            <person name="Chen E.C.H."/>
            <person name="De La Providencia I."/>
            <person name="Hainaut M."/>
            <person name="Kuo A."/>
            <person name="Kohler A."/>
            <person name="Murat C."/>
            <person name="Tang N."/>
            <person name="Roy S."/>
            <person name="Loubradou J."/>
            <person name="Henrissat B."/>
            <person name="Grigoriev I.V."/>
            <person name="Corradi N."/>
            <person name="Roux C."/>
            <person name="Martin F.M."/>
        </authorList>
    </citation>
    <scope>NUCLEOTIDE SEQUENCE [LARGE SCALE GENOMIC DNA]</scope>
    <source>
        <strain evidence="2 3">DAOM 227022</strain>
    </source>
</reference>
<name>A0A397RZ42_9GLOM</name>
<organism evidence="2 3">
    <name type="scientific">Glomus cerebriforme</name>
    <dbReference type="NCBI Taxonomy" id="658196"/>
    <lineage>
        <taxon>Eukaryota</taxon>
        <taxon>Fungi</taxon>
        <taxon>Fungi incertae sedis</taxon>
        <taxon>Mucoromycota</taxon>
        <taxon>Glomeromycotina</taxon>
        <taxon>Glomeromycetes</taxon>
        <taxon>Glomerales</taxon>
        <taxon>Glomeraceae</taxon>
        <taxon>Glomus</taxon>
    </lineage>
</organism>
<evidence type="ECO:0000256" key="1">
    <source>
        <dbReference type="SAM" id="MobiDB-lite"/>
    </source>
</evidence>
<proteinExistence type="predicted"/>
<accession>A0A397RZ42</accession>
<sequence length="442" mass="50647">MSEVYIGNNELVLYLKERKNKSFWSFLLHCRKVIISSMVSSATSGPDLDSTWTRRFLTEVKNLELDFDAFKEKVMTERLRRAGELENFWRGVIRECEKRQDLSEYEAEKDRILFALSEVNNKIRMTRTELAGISDEWESLDDFDRDIGGKLNEEDENNNVSSGTSMGGDFNRDIGGDSNEIGNNSISPGTAMDDLGPNDHNHYDNDNHDHEQDYDNDHGNEQDYDNDHDNEQDYDNNNGNEQRNEELIGPAGKLNEEGENNNVSSCASIIGRNSNEVNNSISPGTAMGNLGPNDHNHDDNDHDDNILPCRPRRRGYVRDNSYHPRVTKAIKKIHNHVDDHDHEQDYNNDHDNEQGYDNDHGNEQYHNNNNGNEQRNEELIGPAEQEEMNQIITLDQSNSNTSNTQTQSRKNLSRCSSSPPSSREQSMLQGFIQELFTLSMRK</sequence>
<feature type="region of interest" description="Disordered" evidence="1">
    <location>
        <begin position="279"/>
        <end position="323"/>
    </location>
</feature>
<feature type="compositionally biased region" description="Basic and acidic residues" evidence="1">
    <location>
        <begin position="294"/>
        <end position="305"/>
    </location>
</feature>
<evidence type="ECO:0000313" key="3">
    <source>
        <dbReference type="Proteomes" id="UP000265703"/>
    </source>
</evidence>
<dbReference type="EMBL" id="QKYT01001745">
    <property type="protein sequence ID" value="RIA78968.1"/>
    <property type="molecule type" value="Genomic_DNA"/>
</dbReference>
<feature type="compositionally biased region" description="Low complexity" evidence="1">
    <location>
        <begin position="396"/>
        <end position="423"/>
    </location>
</feature>
<feature type="region of interest" description="Disordered" evidence="1">
    <location>
        <begin position="394"/>
        <end position="426"/>
    </location>
</feature>
<feature type="compositionally biased region" description="Basic and acidic residues" evidence="1">
    <location>
        <begin position="197"/>
        <end position="231"/>
    </location>
</feature>
<feature type="compositionally biased region" description="Basic and acidic residues" evidence="1">
    <location>
        <begin position="339"/>
        <end position="363"/>
    </location>
</feature>
<feature type="region of interest" description="Disordered" evidence="1">
    <location>
        <begin position="148"/>
        <end position="245"/>
    </location>
</feature>
<dbReference type="OrthoDB" id="2403152at2759"/>
<dbReference type="Proteomes" id="UP000265703">
    <property type="component" value="Unassembled WGS sequence"/>
</dbReference>
<feature type="compositionally biased region" description="Low complexity" evidence="1">
    <location>
        <begin position="364"/>
        <end position="373"/>
    </location>
</feature>
<dbReference type="AlphaFoldDB" id="A0A397RZ42"/>
<comment type="caution">
    <text evidence="2">The sequence shown here is derived from an EMBL/GenBank/DDBJ whole genome shotgun (WGS) entry which is preliminary data.</text>
</comment>
<protein>
    <submittedName>
        <fullName evidence="2">Uncharacterized protein</fullName>
    </submittedName>
</protein>
<keyword evidence="3" id="KW-1185">Reference proteome</keyword>
<feature type="region of interest" description="Disordered" evidence="1">
    <location>
        <begin position="339"/>
        <end position="375"/>
    </location>
</feature>